<organism evidence="2 3">
    <name type="scientific">Actinocorallia aurantiaca</name>
    <dbReference type="NCBI Taxonomy" id="46204"/>
    <lineage>
        <taxon>Bacteria</taxon>
        <taxon>Bacillati</taxon>
        <taxon>Actinomycetota</taxon>
        <taxon>Actinomycetes</taxon>
        <taxon>Streptosporangiales</taxon>
        <taxon>Thermomonosporaceae</taxon>
        <taxon>Actinocorallia</taxon>
    </lineage>
</organism>
<dbReference type="EMBL" id="BAAATZ010000025">
    <property type="protein sequence ID" value="GAA2733072.1"/>
    <property type="molecule type" value="Genomic_DNA"/>
</dbReference>
<dbReference type="SUPFAM" id="SSF53474">
    <property type="entry name" value="alpha/beta-Hydrolases"/>
    <property type="match status" value="1"/>
</dbReference>
<dbReference type="Gene3D" id="3.40.50.1820">
    <property type="entry name" value="alpha/beta hydrolase"/>
    <property type="match status" value="1"/>
</dbReference>
<keyword evidence="2" id="KW-0378">Hydrolase</keyword>
<dbReference type="InterPro" id="IPR050266">
    <property type="entry name" value="AB_hydrolase_sf"/>
</dbReference>
<dbReference type="PANTHER" id="PTHR43798:SF33">
    <property type="entry name" value="HYDROLASE, PUTATIVE (AFU_ORTHOLOGUE AFUA_2G14860)-RELATED"/>
    <property type="match status" value="1"/>
</dbReference>
<dbReference type="InterPro" id="IPR000073">
    <property type="entry name" value="AB_hydrolase_1"/>
</dbReference>
<name>A0ABN3UHU6_9ACTN</name>
<sequence length="282" mass="31255">MILPLPESFERHVLRLRRGTVEAIRHPAATTGPAPGRGETVVMVPGHFGSKEDFRLVMPLLAASGYDCWAYDYTDQFSATGLDSYNDYTLELLAADLVELVGDRRVHYLGHCMGGLVARRAVLDRPSRARSLTLACCGPHLHEVRHRAMWTGLDAMLATSGLMGMWPTVQRLLPEDDEVLSGFWRYKLQAMNHAYVQGTADSMRVTPDLTAELAGSGVPVLVLYGSRDRRLWTHEAYHDMAVRLGATEAVLPGAAHSPVMERPEATVMTMLDLLETAREVCR</sequence>
<gene>
    <name evidence="2" type="ORF">GCM10010439_52160</name>
</gene>
<dbReference type="Pfam" id="PF12697">
    <property type="entry name" value="Abhydrolase_6"/>
    <property type="match status" value="1"/>
</dbReference>
<accession>A0ABN3UHU6</accession>
<evidence type="ECO:0000313" key="2">
    <source>
        <dbReference type="EMBL" id="GAA2733072.1"/>
    </source>
</evidence>
<proteinExistence type="predicted"/>
<reference evidence="2 3" key="1">
    <citation type="journal article" date="2019" name="Int. J. Syst. Evol. Microbiol.">
        <title>The Global Catalogue of Microorganisms (GCM) 10K type strain sequencing project: providing services to taxonomists for standard genome sequencing and annotation.</title>
        <authorList>
            <consortium name="The Broad Institute Genomics Platform"/>
            <consortium name="The Broad Institute Genome Sequencing Center for Infectious Disease"/>
            <person name="Wu L."/>
            <person name="Ma J."/>
        </authorList>
    </citation>
    <scope>NUCLEOTIDE SEQUENCE [LARGE SCALE GENOMIC DNA]</scope>
    <source>
        <strain evidence="2 3">JCM 8201</strain>
    </source>
</reference>
<dbReference type="Proteomes" id="UP001501842">
    <property type="component" value="Unassembled WGS sequence"/>
</dbReference>
<comment type="caution">
    <text evidence="2">The sequence shown here is derived from an EMBL/GenBank/DDBJ whole genome shotgun (WGS) entry which is preliminary data.</text>
</comment>
<evidence type="ECO:0000313" key="3">
    <source>
        <dbReference type="Proteomes" id="UP001501842"/>
    </source>
</evidence>
<dbReference type="InterPro" id="IPR029058">
    <property type="entry name" value="AB_hydrolase_fold"/>
</dbReference>
<dbReference type="GO" id="GO:0016787">
    <property type="term" value="F:hydrolase activity"/>
    <property type="evidence" value="ECO:0007669"/>
    <property type="project" value="UniProtKB-KW"/>
</dbReference>
<dbReference type="RefSeq" id="WP_344453750.1">
    <property type="nucleotide sequence ID" value="NZ_BAAATZ010000025.1"/>
</dbReference>
<feature type="domain" description="AB hydrolase-1" evidence="1">
    <location>
        <begin position="41"/>
        <end position="267"/>
    </location>
</feature>
<protein>
    <submittedName>
        <fullName evidence="2">Alpha/beta hydrolase</fullName>
    </submittedName>
</protein>
<keyword evidence="3" id="KW-1185">Reference proteome</keyword>
<dbReference type="PANTHER" id="PTHR43798">
    <property type="entry name" value="MONOACYLGLYCEROL LIPASE"/>
    <property type="match status" value="1"/>
</dbReference>
<evidence type="ECO:0000259" key="1">
    <source>
        <dbReference type="Pfam" id="PF12697"/>
    </source>
</evidence>